<comment type="similarity">
    <text evidence="2 8">Belongs to the CPA3 antiporters (TC 2.A.63) subunit F family.</text>
</comment>
<feature type="transmembrane region" description="Helical" evidence="9">
    <location>
        <begin position="6"/>
        <end position="24"/>
    </location>
</feature>
<evidence type="ECO:0000256" key="3">
    <source>
        <dbReference type="ARBA" id="ARBA00022448"/>
    </source>
</evidence>
<evidence type="ECO:0000256" key="4">
    <source>
        <dbReference type="ARBA" id="ARBA00022475"/>
    </source>
</evidence>
<dbReference type="Proteomes" id="UP001597357">
    <property type="component" value="Unassembled WGS sequence"/>
</dbReference>
<evidence type="ECO:0000313" key="11">
    <source>
        <dbReference type="Proteomes" id="UP001597357"/>
    </source>
</evidence>
<evidence type="ECO:0000256" key="7">
    <source>
        <dbReference type="ARBA" id="ARBA00023136"/>
    </source>
</evidence>
<evidence type="ECO:0000256" key="2">
    <source>
        <dbReference type="ARBA" id="ARBA00009212"/>
    </source>
</evidence>
<organism evidence="10 11">
    <name type="scientific">Mesonia sediminis</name>
    <dbReference type="NCBI Taxonomy" id="1703946"/>
    <lineage>
        <taxon>Bacteria</taxon>
        <taxon>Pseudomonadati</taxon>
        <taxon>Bacteroidota</taxon>
        <taxon>Flavobacteriia</taxon>
        <taxon>Flavobacteriales</taxon>
        <taxon>Flavobacteriaceae</taxon>
        <taxon>Mesonia</taxon>
    </lineage>
</organism>
<keyword evidence="5 9" id="KW-0812">Transmembrane</keyword>
<dbReference type="NCBIfam" id="NF009243">
    <property type="entry name" value="PRK12599.1-2"/>
    <property type="match status" value="1"/>
</dbReference>
<keyword evidence="8" id="KW-0406">Ion transport</keyword>
<dbReference type="PANTHER" id="PTHR34702:SF1">
    <property type="entry name" value="NA(+)_H(+) ANTIPORTER SUBUNIT F"/>
    <property type="match status" value="1"/>
</dbReference>
<keyword evidence="11" id="KW-1185">Reference proteome</keyword>
<dbReference type="PANTHER" id="PTHR34702">
    <property type="entry name" value="NA(+)/H(+) ANTIPORTER SUBUNIT F1"/>
    <property type="match status" value="1"/>
</dbReference>
<reference evidence="11" key="1">
    <citation type="journal article" date="2019" name="Int. J. Syst. Evol. Microbiol.">
        <title>The Global Catalogue of Microorganisms (GCM) 10K type strain sequencing project: providing services to taxonomists for standard genome sequencing and annotation.</title>
        <authorList>
            <consortium name="The Broad Institute Genomics Platform"/>
            <consortium name="The Broad Institute Genome Sequencing Center for Infectious Disease"/>
            <person name="Wu L."/>
            <person name="Ma J."/>
        </authorList>
    </citation>
    <scope>NUCLEOTIDE SEQUENCE [LARGE SCALE GENOMIC DNA]</scope>
    <source>
        <strain evidence="11">KCTC 42255</strain>
    </source>
</reference>
<comment type="caution">
    <text evidence="10">The sequence shown here is derived from an EMBL/GenBank/DDBJ whole genome shotgun (WGS) entry which is preliminary data.</text>
</comment>
<feature type="transmembrane region" description="Helical" evidence="9">
    <location>
        <begin position="36"/>
        <end position="56"/>
    </location>
</feature>
<evidence type="ECO:0000256" key="9">
    <source>
        <dbReference type="SAM" id="Phobius"/>
    </source>
</evidence>
<dbReference type="Pfam" id="PF04066">
    <property type="entry name" value="MrpF_PhaF"/>
    <property type="match status" value="1"/>
</dbReference>
<sequence length="99" mass="11194">MTVEEYLYYIILPILAISVLLVFIRFVMGPRIVDRVVALDLLITIGITIIAVYSIVYDQSTFLDIAMILGLIAFLSTVAFSYYLEKSNKANLNKAQKNK</sequence>
<protein>
    <submittedName>
        <fullName evidence="10">Cation:proton antiporter</fullName>
    </submittedName>
</protein>
<keyword evidence="4 8" id="KW-1003">Cell membrane</keyword>
<name>A0ABW5SFT9_9FLAO</name>
<evidence type="ECO:0000313" key="10">
    <source>
        <dbReference type="EMBL" id="MFD2698363.1"/>
    </source>
</evidence>
<accession>A0ABW5SFT9</accession>
<dbReference type="InterPro" id="IPR007208">
    <property type="entry name" value="MrpF/PhaF-like"/>
</dbReference>
<evidence type="ECO:0000256" key="6">
    <source>
        <dbReference type="ARBA" id="ARBA00022989"/>
    </source>
</evidence>
<dbReference type="EMBL" id="JBHULZ010000041">
    <property type="protein sequence ID" value="MFD2698363.1"/>
    <property type="molecule type" value="Genomic_DNA"/>
</dbReference>
<keyword evidence="7 8" id="KW-0472">Membrane</keyword>
<evidence type="ECO:0000256" key="1">
    <source>
        <dbReference type="ARBA" id="ARBA00004651"/>
    </source>
</evidence>
<proteinExistence type="inferred from homology"/>
<dbReference type="RefSeq" id="WP_147862232.1">
    <property type="nucleotide sequence ID" value="NZ_JBHULZ010000041.1"/>
</dbReference>
<comment type="subcellular location">
    <subcellularLocation>
        <location evidence="1 8">Cell membrane</location>
        <topology evidence="1 8">Multi-pass membrane protein</topology>
    </subcellularLocation>
</comment>
<keyword evidence="3 8" id="KW-0813">Transport</keyword>
<keyword evidence="8" id="KW-0050">Antiport</keyword>
<gene>
    <name evidence="10" type="ORF">ACFSQ0_10195</name>
</gene>
<keyword evidence="6 9" id="KW-1133">Transmembrane helix</keyword>
<feature type="transmembrane region" description="Helical" evidence="9">
    <location>
        <begin position="62"/>
        <end position="84"/>
    </location>
</feature>
<dbReference type="PIRSF" id="PIRSF028784">
    <property type="entry name" value="MrpF"/>
    <property type="match status" value="1"/>
</dbReference>
<evidence type="ECO:0000256" key="8">
    <source>
        <dbReference type="PIRNR" id="PIRNR028784"/>
    </source>
</evidence>
<evidence type="ECO:0000256" key="5">
    <source>
        <dbReference type="ARBA" id="ARBA00022692"/>
    </source>
</evidence>